<organism evidence="1 2">
    <name type="scientific">Eumeta variegata</name>
    <name type="common">Bagworm moth</name>
    <name type="synonym">Eumeta japonica</name>
    <dbReference type="NCBI Taxonomy" id="151549"/>
    <lineage>
        <taxon>Eukaryota</taxon>
        <taxon>Metazoa</taxon>
        <taxon>Ecdysozoa</taxon>
        <taxon>Arthropoda</taxon>
        <taxon>Hexapoda</taxon>
        <taxon>Insecta</taxon>
        <taxon>Pterygota</taxon>
        <taxon>Neoptera</taxon>
        <taxon>Endopterygota</taxon>
        <taxon>Lepidoptera</taxon>
        <taxon>Glossata</taxon>
        <taxon>Ditrysia</taxon>
        <taxon>Tineoidea</taxon>
        <taxon>Psychidae</taxon>
        <taxon>Oiketicinae</taxon>
        <taxon>Eumeta</taxon>
    </lineage>
</organism>
<dbReference type="AlphaFoldDB" id="A0A4C1UUG8"/>
<comment type="caution">
    <text evidence="1">The sequence shown here is derived from an EMBL/GenBank/DDBJ whole genome shotgun (WGS) entry which is preliminary data.</text>
</comment>
<gene>
    <name evidence="1" type="ORF">EVAR_94964_1</name>
</gene>
<accession>A0A4C1UUG8</accession>
<name>A0A4C1UUG8_EUMVA</name>
<keyword evidence="2" id="KW-1185">Reference proteome</keyword>
<protein>
    <submittedName>
        <fullName evidence="1">Uncharacterized protein</fullName>
    </submittedName>
</protein>
<proteinExistence type="predicted"/>
<reference evidence="1 2" key="1">
    <citation type="journal article" date="2019" name="Commun. Biol.">
        <title>The bagworm genome reveals a unique fibroin gene that provides high tensile strength.</title>
        <authorList>
            <person name="Kono N."/>
            <person name="Nakamura H."/>
            <person name="Ohtoshi R."/>
            <person name="Tomita M."/>
            <person name="Numata K."/>
            <person name="Arakawa K."/>
        </authorList>
    </citation>
    <scope>NUCLEOTIDE SEQUENCE [LARGE SCALE GENOMIC DNA]</scope>
</reference>
<evidence type="ECO:0000313" key="1">
    <source>
        <dbReference type="EMBL" id="GBP30121.1"/>
    </source>
</evidence>
<evidence type="ECO:0000313" key="2">
    <source>
        <dbReference type="Proteomes" id="UP000299102"/>
    </source>
</evidence>
<sequence length="92" mass="10356">MGTRGKRRKGRRALNLRIAGNSKWQSFTANRGNDAQPREERSCLYYPHSPRGCALYPSNTAVALSLPLPAFFSLRRCYLSSHDISSMPSTRP</sequence>
<dbReference type="Proteomes" id="UP000299102">
    <property type="component" value="Unassembled WGS sequence"/>
</dbReference>
<dbReference type="EMBL" id="BGZK01000229">
    <property type="protein sequence ID" value="GBP30121.1"/>
    <property type="molecule type" value="Genomic_DNA"/>
</dbReference>